<name>A0A1V9X0U4_9ACAR</name>
<feature type="region of interest" description="Disordered" evidence="2">
    <location>
        <begin position="1"/>
        <end position="38"/>
    </location>
</feature>
<dbReference type="AlphaFoldDB" id="A0A1V9X0U4"/>
<evidence type="ECO:0000256" key="1">
    <source>
        <dbReference type="SAM" id="Coils"/>
    </source>
</evidence>
<evidence type="ECO:0000313" key="3">
    <source>
        <dbReference type="EMBL" id="OQR67077.1"/>
    </source>
</evidence>
<feature type="coiled-coil region" evidence="1">
    <location>
        <begin position="116"/>
        <end position="146"/>
    </location>
</feature>
<protein>
    <submittedName>
        <fullName evidence="3">Uncharacterized protein</fullName>
    </submittedName>
</protein>
<gene>
    <name evidence="3" type="ORF">BIW11_13741</name>
</gene>
<dbReference type="Proteomes" id="UP000192247">
    <property type="component" value="Unassembled WGS sequence"/>
</dbReference>
<sequence length="154" mass="18458">MRESTGGKANRNTQQHLENSVGVGDISDHREDEMSDDLREIDRKVNEINREIERLEMEVRDCEVLRRQESEDKARLRVDAEEKLNIENKPFQRISDERELIKTESTEVQAVRGNREDVLRKEIQDMRKKHEERENQKEMKDRYVEEFIYNGKGQ</sequence>
<keyword evidence="4" id="KW-1185">Reference proteome</keyword>
<evidence type="ECO:0000256" key="2">
    <source>
        <dbReference type="SAM" id="MobiDB-lite"/>
    </source>
</evidence>
<evidence type="ECO:0000313" key="4">
    <source>
        <dbReference type="Proteomes" id="UP000192247"/>
    </source>
</evidence>
<dbReference type="EMBL" id="MNPL01029970">
    <property type="protein sequence ID" value="OQR67077.1"/>
    <property type="molecule type" value="Genomic_DNA"/>
</dbReference>
<accession>A0A1V9X0U4</accession>
<proteinExistence type="predicted"/>
<organism evidence="3 4">
    <name type="scientific">Tropilaelaps mercedesae</name>
    <dbReference type="NCBI Taxonomy" id="418985"/>
    <lineage>
        <taxon>Eukaryota</taxon>
        <taxon>Metazoa</taxon>
        <taxon>Ecdysozoa</taxon>
        <taxon>Arthropoda</taxon>
        <taxon>Chelicerata</taxon>
        <taxon>Arachnida</taxon>
        <taxon>Acari</taxon>
        <taxon>Parasitiformes</taxon>
        <taxon>Mesostigmata</taxon>
        <taxon>Gamasina</taxon>
        <taxon>Dermanyssoidea</taxon>
        <taxon>Laelapidae</taxon>
        <taxon>Tropilaelaps</taxon>
    </lineage>
</organism>
<comment type="caution">
    <text evidence="3">The sequence shown here is derived from an EMBL/GenBank/DDBJ whole genome shotgun (WGS) entry which is preliminary data.</text>
</comment>
<reference evidence="3 4" key="1">
    <citation type="journal article" date="2017" name="Gigascience">
        <title>Draft genome of the honey bee ectoparasitic mite, Tropilaelaps mercedesae, is shaped by the parasitic life history.</title>
        <authorList>
            <person name="Dong X."/>
            <person name="Armstrong S.D."/>
            <person name="Xia D."/>
            <person name="Makepeace B.L."/>
            <person name="Darby A.C."/>
            <person name="Kadowaki T."/>
        </authorList>
    </citation>
    <scope>NUCLEOTIDE SEQUENCE [LARGE SCALE GENOMIC DNA]</scope>
    <source>
        <strain evidence="3">Wuxi-XJTLU</strain>
    </source>
</reference>
<dbReference type="InParanoid" id="A0A1V9X0U4"/>
<keyword evidence="1" id="KW-0175">Coiled coil</keyword>
<feature type="compositionally biased region" description="Basic and acidic residues" evidence="2">
    <location>
        <begin position="26"/>
        <end position="38"/>
    </location>
</feature>